<dbReference type="InterPro" id="IPR058240">
    <property type="entry name" value="rSAM_sf"/>
</dbReference>
<dbReference type="SFLD" id="SFLDF00299">
    <property type="entry name" value="anaerobic_ribonucleoside-triph"/>
    <property type="match status" value="1"/>
</dbReference>
<evidence type="ECO:0000313" key="8">
    <source>
        <dbReference type="EMBL" id="MBO1515413.1"/>
    </source>
</evidence>
<sequence length="207" mass="23346">MKVRIHRFLPFTAVEGPGNRACLWVQGCSIHCKGCGVPWTWRKDGGENTPIDELFEEIKSSMIKNQIEGVTFLGGEPFDQAEALATLGRRLKEIGLSIMTFSGYTYGFLIENKSNRSGWQELLSITDLLIDGPFVEEQLDLSRPWIGSANQNYRFLTDRYKHLEKALNKASNKIEVRIGEDGKVSINGMATQEQLKNLTHGIARREV</sequence>
<keyword evidence="2" id="KW-0004">4Fe-4S</keyword>
<organism evidence="8 9">
    <name type="scientific">Metabacillus bambusae</name>
    <dbReference type="NCBI Taxonomy" id="2795218"/>
    <lineage>
        <taxon>Bacteria</taxon>
        <taxon>Bacillati</taxon>
        <taxon>Bacillota</taxon>
        <taxon>Bacilli</taxon>
        <taxon>Bacillales</taxon>
        <taxon>Bacillaceae</taxon>
        <taxon>Metabacillus</taxon>
    </lineage>
</organism>
<proteinExistence type="predicted"/>
<dbReference type="Proteomes" id="UP000663981">
    <property type="component" value="Unassembled WGS sequence"/>
</dbReference>
<dbReference type="SUPFAM" id="SSF102114">
    <property type="entry name" value="Radical SAM enzymes"/>
    <property type="match status" value="1"/>
</dbReference>
<keyword evidence="5" id="KW-0408">Iron</keyword>
<dbReference type="Gene3D" id="3.20.20.70">
    <property type="entry name" value="Aldolase class I"/>
    <property type="match status" value="1"/>
</dbReference>
<dbReference type="PANTHER" id="PTHR30352">
    <property type="entry name" value="PYRUVATE FORMATE-LYASE-ACTIVATING ENZYME"/>
    <property type="match status" value="1"/>
</dbReference>
<dbReference type="SFLD" id="SFLDG01066">
    <property type="entry name" value="organic_radical-activating_enz"/>
    <property type="match status" value="1"/>
</dbReference>
<dbReference type="Pfam" id="PF13353">
    <property type="entry name" value="Fer4_12"/>
    <property type="match status" value="1"/>
</dbReference>
<name>A0ABS3NB38_9BACI</name>
<dbReference type="CDD" id="cd01335">
    <property type="entry name" value="Radical_SAM"/>
    <property type="match status" value="1"/>
</dbReference>
<gene>
    <name evidence="8" type="ORF">I7822_27760</name>
</gene>
<keyword evidence="6" id="KW-0411">Iron-sulfur</keyword>
<dbReference type="InterPro" id="IPR013785">
    <property type="entry name" value="Aldolase_TIM"/>
</dbReference>
<dbReference type="SFLD" id="SFLDG01063">
    <property type="entry name" value="activating_enzymes__group_1"/>
    <property type="match status" value="1"/>
</dbReference>
<protein>
    <submittedName>
        <fullName evidence="8">Radical SAM protein</fullName>
    </submittedName>
</protein>
<keyword evidence="7" id="KW-0175">Coiled coil</keyword>
<evidence type="ECO:0000256" key="1">
    <source>
        <dbReference type="ARBA" id="ARBA00001966"/>
    </source>
</evidence>
<comment type="cofactor">
    <cofactor evidence="1">
        <name>[4Fe-4S] cluster</name>
        <dbReference type="ChEBI" id="CHEBI:49883"/>
    </cofactor>
</comment>
<evidence type="ECO:0000256" key="3">
    <source>
        <dbReference type="ARBA" id="ARBA00022691"/>
    </source>
</evidence>
<dbReference type="InterPro" id="IPR007197">
    <property type="entry name" value="rSAM"/>
</dbReference>
<feature type="coiled-coil region" evidence="7">
    <location>
        <begin position="146"/>
        <end position="173"/>
    </location>
</feature>
<evidence type="ECO:0000256" key="6">
    <source>
        <dbReference type="ARBA" id="ARBA00023014"/>
    </source>
</evidence>
<dbReference type="InterPro" id="IPR034457">
    <property type="entry name" value="Organic_radical-activating"/>
</dbReference>
<evidence type="ECO:0000313" key="9">
    <source>
        <dbReference type="Proteomes" id="UP000663981"/>
    </source>
</evidence>
<comment type="caution">
    <text evidence="8">The sequence shown here is derived from an EMBL/GenBank/DDBJ whole genome shotgun (WGS) entry which is preliminary data.</text>
</comment>
<dbReference type="InterPro" id="IPR012837">
    <property type="entry name" value="NrdG"/>
</dbReference>
<evidence type="ECO:0000256" key="2">
    <source>
        <dbReference type="ARBA" id="ARBA00022485"/>
    </source>
</evidence>
<keyword evidence="9" id="KW-1185">Reference proteome</keyword>
<dbReference type="SFLD" id="SFLDS00029">
    <property type="entry name" value="Radical_SAM"/>
    <property type="match status" value="1"/>
</dbReference>
<accession>A0ABS3NB38</accession>
<reference evidence="8 9" key="1">
    <citation type="submission" date="2021-03" db="EMBL/GenBank/DDBJ databases">
        <title>Whole genome sequence of Metabacillus bambusae BG109.</title>
        <authorList>
            <person name="Jeong J.W."/>
        </authorList>
    </citation>
    <scope>NUCLEOTIDE SEQUENCE [LARGE SCALE GENOMIC DNA]</scope>
    <source>
        <strain evidence="8 9">BG109</strain>
    </source>
</reference>
<evidence type="ECO:0000256" key="5">
    <source>
        <dbReference type="ARBA" id="ARBA00023004"/>
    </source>
</evidence>
<evidence type="ECO:0000256" key="7">
    <source>
        <dbReference type="SAM" id="Coils"/>
    </source>
</evidence>
<keyword evidence="4" id="KW-0479">Metal-binding</keyword>
<dbReference type="EMBL" id="JAGDEL010000037">
    <property type="protein sequence ID" value="MBO1515413.1"/>
    <property type="molecule type" value="Genomic_DNA"/>
</dbReference>
<dbReference type="RefSeq" id="WP_207982275.1">
    <property type="nucleotide sequence ID" value="NZ_JAGDEL010000037.1"/>
</dbReference>
<evidence type="ECO:0000256" key="4">
    <source>
        <dbReference type="ARBA" id="ARBA00022723"/>
    </source>
</evidence>
<dbReference type="PANTHER" id="PTHR30352:SF2">
    <property type="entry name" value="ANAEROBIC RIBONUCLEOSIDE-TRIPHOSPHATE REDUCTASE-ACTIVATING PROTEIN"/>
    <property type="match status" value="1"/>
</dbReference>
<keyword evidence="3" id="KW-0949">S-adenosyl-L-methionine</keyword>